<dbReference type="NCBIfam" id="TIGR01904">
    <property type="entry name" value="GSu_C4xC__C2xCH"/>
    <property type="match status" value="5"/>
</dbReference>
<dbReference type="RefSeq" id="WP_282000403.1">
    <property type="nucleotide sequence ID" value="NZ_AP027151.1"/>
</dbReference>
<organism evidence="2 3">
    <name type="scientific">Geotalea uraniireducens</name>
    <dbReference type="NCBI Taxonomy" id="351604"/>
    <lineage>
        <taxon>Bacteria</taxon>
        <taxon>Pseudomonadati</taxon>
        <taxon>Thermodesulfobacteriota</taxon>
        <taxon>Desulfuromonadia</taxon>
        <taxon>Geobacterales</taxon>
        <taxon>Geobacteraceae</taxon>
        <taxon>Geotalea</taxon>
    </lineage>
</organism>
<accession>A0ABM8ENX5</accession>
<dbReference type="InterPro" id="IPR010176">
    <property type="entry name" value="C4xCH_C2xCH_motif_GEOSU"/>
</dbReference>
<dbReference type="EMBL" id="AP027151">
    <property type="protein sequence ID" value="BDV44297.1"/>
    <property type="molecule type" value="Genomic_DNA"/>
</dbReference>
<sequence length="1451" mass="150935">MGACRLSFGFVPRLLYWAMAVLLLAEADAGAAIQCYQCHGSASPPDYRPRDAAFRDISSGGFVGNHRTHLSPVTSAAVCAKCHPGCLGYTPSHRDGSIKISSRMNGSSLVTTYNNTTSAFSQRSLPVMGSCAGVNCHFEAATPTWGSTAFTAPGDCSRCHGMAPATGTHPTAGGKHALYYGTDQDSCRRCHPDHSAEAAPFAHASSAGARNLAVVFTTAPNDGSGSYSGPLNDYLPSQGNSFGSCSGLYCHSPGTKASSCDAPNKSATWGGSLGSDCAGCHRSNAASGAVMATGSHNRHVYGINNIDCVKCHAATVNCNMTVKSYATHVNGQVNVAFNNSTTAAAGRYAGTATPVAKTPGSAYGSCQNVYCHSNGQPDGGVGAPTYRTPSWGSAASGGCGSCHDVNASHNFSGAEIATGSHARHLAYALGTSSGAVRCTVCHNWTGEAFNPSCATQCHTGAATKHANQKVDIIIPAYFGAAAAYSGTPKPGDGYGECTNIYCHSAGTAVATGAVPTSTAIAWGGSALACNACHGNTTYAADFRRGTPLYAAGAPKGNAHDKHTRTGSLGGTYMQCFHCHATTTTDSTTIADTARHVNKGYDVASVRLGLFSSSYRDGDNTMNSTKVTVAYAYAASGSSCANVSCHPVGVGKTRSTSSVTWGTAYRCVDCHNIDMEETDTFHHAMRNYSTGYPTAAPSGDYDSVSVGANAVSRRCTMCHVDHDIFSGDLNNGNSAGRGANLRTAIGTVPTTAGGYTNTDFLKSGGGICISCHNSAKVKDTKRRRTEPNGTTTPQIPLANYSSSGHQYNVSARFMSDGSVVYGNCSKCHNALSGETSVFLNATSTFQFGNHNSGIRRLQGSLDAAGGETAEEQICYRCHSTVSDSDPGGGPAKTVADRDFYGVAPMDAASQGIFAASRDFRPAGATSTSNRLFFKPAAAETPAAPQPDTPTNDGDFGDSFTGGSYIIRAMSPWATTTGYETKSQNTSLDDLVYWKMVKFVSPAVASTVTVPAGSWVINLYARESHNYQNARVRYKVYTWTAADSYGTTLIDRTTYPTELSTTSAPGTIRQIAVTLGAVTLNAGEKLVVDLTLQTSSYGSVTRTASYYFGNGAPSNLTMPGAATFSYADLGQVGTGHNVAHYAGIHRPSPADETLAYISANKHVECVDCHNPHAAKKGLHAQGSTSLANVLRDVPGVSVSWSTTNWGTNSTATLVSTTTAEYQICFKCHSKANSNVTSWGGSGAAAWTDLMLEFNPNNKARHPVGQSLAVGLSLDLGGEWTAGYGQTMTCSDCHASDSATTKGPHGSAVKWMLKGPNQNWPYNDAVNNGTSTGTLYYLGGSTTGLFCINCHPTLNSTSSTDTNAVHIRAKHRGSVAVGACVYCHIRVPHGGKVSRLITDGDSANLPARYKPDGNGGSFSGLNAFNKAASPGSYVKANCGANCGTHSTSVSGENW</sequence>
<dbReference type="Pfam" id="PF09698">
    <property type="entry name" value="GSu_C4xC__C2xCH"/>
    <property type="match status" value="2"/>
</dbReference>
<feature type="signal peptide" evidence="1">
    <location>
        <begin position="1"/>
        <end position="31"/>
    </location>
</feature>
<gene>
    <name evidence="2" type="ORF">GURASL_32200</name>
</gene>
<dbReference type="Proteomes" id="UP001317705">
    <property type="component" value="Chromosome"/>
</dbReference>
<feature type="chain" id="PRO_5046058071" evidence="1">
    <location>
        <begin position="32"/>
        <end position="1451"/>
    </location>
</feature>
<keyword evidence="1" id="KW-0732">Signal</keyword>
<dbReference type="InterPro" id="IPR036280">
    <property type="entry name" value="Multihaem_cyt_sf"/>
</dbReference>
<keyword evidence="3" id="KW-1185">Reference proteome</keyword>
<name>A0ABM8ENX5_9BACT</name>
<proteinExistence type="predicted"/>
<evidence type="ECO:0000313" key="2">
    <source>
        <dbReference type="EMBL" id="BDV44297.1"/>
    </source>
</evidence>
<dbReference type="SUPFAM" id="SSF48695">
    <property type="entry name" value="Multiheme cytochromes"/>
    <property type="match status" value="3"/>
</dbReference>
<protein>
    <submittedName>
        <fullName evidence="2">Cytochrome c</fullName>
    </submittedName>
</protein>
<reference evidence="2 3" key="1">
    <citation type="submission" date="2022-12" db="EMBL/GenBank/DDBJ databases">
        <title>Polyphasic characterization of Geotalea uranireducens NIT-SL11 newly isolated from a complex of sewage sludge and microbially reduced graphene oxide.</title>
        <authorList>
            <person name="Xie L."/>
            <person name="Yoshida N."/>
            <person name="Meng L."/>
        </authorList>
    </citation>
    <scope>NUCLEOTIDE SEQUENCE [LARGE SCALE GENOMIC DNA]</scope>
    <source>
        <strain evidence="2 3">NIT-SL11</strain>
    </source>
</reference>
<evidence type="ECO:0000313" key="3">
    <source>
        <dbReference type="Proteomes" id="UP001317705"/>
    </source>
</evidence>
<evidence type="ECO:0000256" key="1">
    <source>
        <dbReference type="SAM" id="SignalP"/>
    </source>
</evidence>